<dbReference type="Pfam" id="PF13302">
    <property type="entry name" value="Acetyltransf_3"/>
    <property type="match status" value="1"/>
</dbReference>
<organism evidence="2 3">
    <name type="scientific">Clostridium chauvoei JF4335</name>
    <dbReference type="NCBI Taxonomy" id="1351755"/>
    <lineage>
        <taxon>Bacteria</taxon>
        <taxon>Bacillati</taxon>
        <taxon>Bacillota</taxon>
        <taxon>Clostridia</taxon>
        <taxon>Eubacteriales</taxon>
        <taxon>Clostridiaceae</taxon>
        <taxon>Clostridium</taxon>
    </lineage>
</organism>
<protein>
    <submittedName>
        <fullName evidence="2">Putative GCN5-related N-acetyltransferase</fullName>
    </submittedName>
</protein>
<keyword evidence="3" id="KW-1185">Reference proteome</keyword>
<dbReference type="Proteomes" id="UP000190476">
    <property type="component" value="Chromosome I"/>
</dbReference>
<name>S6ENG0_9CLOT</name>
<dbReference type="PANTHER" id="PTHR43415">
    <property type="entry name" value="SPERMIDINE N(1)-ACETYLTRANSFERASE"/>
    <property type="match status" value="1"/>
</dbReference>
<reference evidence="3" key="1">
    <citation type="submission" date="2017-03" db="EMBL/GenBank/DDBJ databases">
        <authorList>
            <person name="Falquet L."/>
            <person name="Falquet L."/>
        </authorList>
    </citation>
    <scope>NUCLEOTIDE SEQUENCE [LARGE SCALE GENOMIC DNA]</scope>
</reference>
<dbReference type="InterPro" id="IPR000182">
    <property type="entry name" value="GNAT_dom"/>
</dbReference>
<dbReference type="PROSITE" id="PS51186">
    <property type="entry name" value="GNAT"/>
    <property type="match status" value="1"/>
</dbReference>
<dbReference type="InterPro" id="IPR016181">
    <property type="entry name" value="Acyl_CoA_acyltransferase"/>
</dbReference>
<evidence type="ECO:0000313" key="3">
    <source>
        <dbReference type="Proteomes" id="UP000190476"/>
    </source>
</evidence>
<keyword evidence="2" id="KW-0808">Transferase</keyword>
<evidence type="ECO:0000259" key="1">
    <source>
        <dbReference type="PROSITE" id="PS51186"/>
    </source>
</evidence>
<proteinExistence type="predicted"/>
<dbReference type="Gene3D" id="3.40.630.30">
    <property type="match status" value="1"/>
</dbReference>
<accession>S6ENG0</accession>
<feature type="domain" description="N-acetyltransferase" evidence="1">
    <location>
        <begin position="23"/>
        <end position="184"/>
    </location>
</feature>
<evidence type="ECO:0000313" key="2">
    <source>
        <dbReference type="EMBL" id="SLK10180.1"/>
    </source>
</evidence>
<dbReference type="PANTHER" id="PTHR43415:SF3">
    <property type="entry name" value="GNAT-FAMILY ACETYLTRANSFERASE"/>
    <property type="match status" value="1"/>
</dbReference>
<dbReference type="GO" id="GO:0016747">
    <property type="term" value="F:acyltransferase activity, transferring groups other than amino-acyl groups"/>
    <property type="evidence" value="ECO:0007669"/>
    <property type="project" value="InterPro"/>
</dbReference>
<dbReference type="STRING" id="1351755.CCH01_00320"/>
<dbReference type="EMBL" id="LT799839">
    <property type="protein sequence ID" value="SLK10180.1"/>
    <property type="molecule type" value="Genomic_DNA"/>
</dbReference>
<sequence length="188" mass="22175">MWVYYSSRNKYKGVGIMIFGNKMYLRSVVKEDIEALYNICTDKEVLKYNYGSVGIPSKGTIMDQFQHLNRPNREELTIVNNDRQVIGYVYYKENRYTIDTYSIGITIGRAYWGDGYGRDATIQLCKYLFYKKKAHKIELEVVKENARAVNFYKELGFIEEGVRRSKYYLKGEYLDTIVMGMLRAEFKL</sequence>
<dbReference type="AlphaFoldDB" id="S6ENG0"/>
<dbReference type="SUPFAM" id="SSF55729">
    <property type="entry name" value="Acyl-CoA N-acyltransferases (Nat)"/>
    <property type="match status" value="1"/>
</dbReference>
<gene>
    <name evidence="2" type="ORF">CCH01_00320</name>
</gene>